<dbReference type="InterPro" id="IPR013762">
    <property type="entry name" value="Integrase-like_cat_sf"/>
</dbReference>
<organism evidence="3 4">
    <name type="scientific">Micromonospora tulbaghiae</name>
    <dbReference type="NCBI Taxonomy" id="479978"/>
    <lineage>
        <taxon>Bacteria</taxon>
        <taxon>Bacillati</taxon>
        <taxon>Actinomycetota</taxon>
        <taxon>Actinomycetes</taxon>
        <taxon>Micromonosporales</taxon>
        <taxon>Micromonosporaceae</taxon>
        <taxon>Micromonospora</taxon>
    </lineage>
</organism>
<name>A0A386WNT7_9ACTN</name>
<dbReference type="KEGG" id="mtua:CSH63_18020"/>
<dbReference type="RefSeq" id="WP_120571293.1">
    <property type="nucleotide sequence ID" value="NZ_CP024087.1"/>
</dbReference>
<dbReference type="InterPro" id="IPR011010">
    <property type="entry name" value="DNA_brk_join_enz"/>
</dbReference>
<dbReference type="InterPro" id="IPR050090">
    <property type="entry name" value="Tyrosine_recombinase_XerCD"/>
</dbReference>
<dbReference type="GO" id="GO:0003677">
    <property type="term" value="F:DNA binding"/>
    <property type="evidence" value="ECO:0007669"/>
    <property type="project" value="InterPro"/>
</dbReference>
<dbReference type="SUPFAM" id="SSF56349">
    <property type="entry name" value="DNA breaking-rejoining enzymes"/>
    <property type="match status" value="1"/>
</dbReference>
<feature type="domain" description="Tyr recombinase" evidence="2">
    <location>
        <begin position="114"/>
        <end position="278"/>
    </location>
</feature>
<protein>
    <recommendedName>
        <fullName evidence="2">Tyr recombinase domain-containing protein</fullName>
    </recommendedName>
</protein>
<reference evidence="3 4" key="1">
    <citation type="submission" date="2017-10" db="EMBL/GenBank/DDBJ databases">
        <title>Integration of genomic and chemical information greatly accelerates assignment of the full stereostructure of myelolactone, a potent inhibitor of myeloma from a marine-derived Micromonospora.</title>
        <authorList>
            <person name="Kim M.C."/>
            <person name="Machado H."/>
            <person name="Jensen P.R."/>
            <person name="Fenical W."/>
        </authorList>
    </citation>
    <scope>NUCLEOTIDE SEQUENCE [LARGE SCALE GENOMIC DNA]</scope>
    <source>
        <strain evidence="3 4">CNY-010</strain>
    </source>
</reference>
<gene>
    <name evidence="3" type="ORF">CSH63_18020</name>
</gene>
<dbReference type="Pfam" id="PF00589">
    <property type="entry name" value="Phage_integrase"/>
    <property type="match status" value="1"/>
</dbReference>
<keyword evidence="1" id="KW-0233">DNA recombination</keyword>
<proteinExistence type="predicted"/>
<dbReference type="GO" id="GO:0015074">
    <property type="term" value="P:DNA integration"/>
    <property type="evidence" value="ECO:0007669"/>
    <property type="project" value="InterPro"/>
</dbReference>
<evidence type="ECO:0000259" key="2">
    <source>
        <dbReference type="PROSITE" id="PS51898"/>
    </source>
</evidence>
<dbReference type="Gene3D" id="1.10.443.10">
    <property type="entry name" value="Intergrase catalytic core"/>
    <property type="match status" value="1"/>
</dbReference>
<dbReference type="Proteomes" id="UP000267804">
    <property type="component" value="Chromosome"/>
</dbReference>
<evidence type="ECO:0000313" key="4">
    <source>
        <dbReference type="Proteomes" id="UP000267804"/>
    </source>
</evidence>
<accession>A0A386WNT7</accession>
<dbReference type="PROSITE" id="PS51898">
    <property type="entry name" value="TYR_RECOMBINASE"/>
    <property type="match status" value="1"/>
</dbReference>
<evidence type="ECO:0000313" key="3">
    <source>
        <dbReference type="EMBL" id="AYF29328.1"/>
    </source>
</evidence>
<dbReference type="PANTHER" id="PTHR30349:SF64">
    <property type="entry name" value="PROPHAGE INTEGRASE INTD-RELATED"/>
    <property type="match status" value="1"/>
</dbReference>
<dbReference type="EMBL" id="CP024087">
    <property type="protein sequence ID" value="AYF29328.1"/>
    <property type="molecule type" value="Genomic_DNA"/>
</dbReference>
<sequence>MYPVTAANAPHSHDLITSYLRHLATLGRAETTRDTYADELCRLDRRLPEGLIYACADELVDGIHRGVNGDRSAAHTAKIRAAVCGFFAWATNPAHAHLDYDPSRHLPRPQVNPRRPRPVATEQLRDILARAHEPMRTWYLLAAANGLRCVEIARLDRADITDTATWLRGKGSRERIVPTHPAVWEAVRGLPAGPIARTRAGRHATRVQVQERGNWHLQRTLGHRGVSMHRLRHWHGTYAHQAAGGDIRVVQELLGHASPTTTAVYVAVVDERKAAAVRGLPLPI</sequence>
<dbReference type="PANTHER" id="PTHR30349">
    <property type="entry name" value="PHAGE INTEGRASE-RELATED"/>
    <property type="match status" value="1"/>
</dbReference>
<dbReference type="InterPro" id="IPR002104">
    <property type="entry name" value="Integrase_catalytic"/>
</dbReference>
<dbReference type="AlphaFoldDB" id="A0A386WNT7"/>
<evidence type="ECO:0000256" key="1">
    <source>
        <dbReference type="ARBA" id="ARBA00023172"/>
    </source>
</evidence>
<dbReference type="GO" id="GO:0006310">
    <property type="term" value="P:DNA recombination"/>
    <property type="evidence" value="ECO:0007669"/>
    <property type="project" value="UniProtKB-KW"/>
</dbReference>